<dbReference type="OrthoDB" id="6255742at2759"/>
<keyword evidence="4" id="KW-1185">Reference proteome</keyword>
<dbReference type="PANTHER" id="PTHR47027:SF20">
    <property type="entry name" value="REVERSE TRANSCRIPTASE-LIKE PROTEIN WITH RNA-DIRECTED DNA POLYMERASE DOMAIN"/>
    <property type="match status" value="1"/>
</dbReference>
<sequence length="206" mass="23174">MNSVFLANSVLLLTLTYNLDLEKGYVLNAVSLYQKPNVNAKTTLSYLATVHVQSAFDVVQHLILHDKTLDRNIHPDLWFVIKDLYSGLTSKVKWQGELSDSFNILQGVRQGGILSTHLYKIFVEDLLVELEKKTGFSLGDIYCGTPTCADDIALISSNPAELQIMLNTIGRYANQHHYNITQQNRKSSATDLQRITEQTPGTYQII</sequence>
<dbReference type="PANTHER" id="PTHR47027">
    <property type="entry name" value="REVERSE TRANSCRIPTASE DOMAIN-CONTAINING PROTEIN"/>
    <property type="match status" value="1"/>
</dbReference>
<dbReference type="InterPro" id="IPR000477">
    <property type="entry name" value="RT_dom"/>
</dbReference>
<comment type="caution">
    <text evidence="3">The sequence shown here is derived from an EMBL/GenBank/DDBJ whole genome shotgun (WGS) entry which is preliminary data.</text>
</comment>
<organism evidence="3 4">
    <name type="scientific">Mytilus galloprovincialis</name>
    <name type="common">Mediterranean mussel</name>
    <dbReference type="NCBI Taxonomy" id="29158"/>
    <lineage>
        <taxon>Eukaryota</taxon>
        <taxon>Metazoa</taxon>
        <taxon>Spiralia</taxon>
        <taxon>Lophotrochozoa</taxon>
        <taxon>Mollusca</taxon>
        <taxon>Bivalvia</taxon>
        <taxon>Autobranchia</taxon>
        <taxon>Pteriomorphia</taxon>
        <taxon>Mytilida</taxon>
        <taxon>Mytiloidea</taxon>
        <taxon>Mytilidae</taxon>
        <taxon>Mytilinae</taxon>
        <taxon>Mytilus</taxon>
    </lineage>
</organism>
<dbReference type="Proteomes" id="UP000596742">
    <property type="component" value="Unassembled WGS sequence"/>
</dbReference>
<dbReference type="EMBL" id="UYJE01007891">
    <property type="protein sequence ID" value="VDI58821.1"/>
    <property type="molecule type" value="Genomic_DNA"/>
</dbReference>
<evidence type="ECO:0000313" key="3">
    <source>
        <dbReference type="EMBL" id="VDI58821.1"/>
    </source>
</evidence>
<reference evidence="3" key="1">
    <citation type="submission" date="2018-11" db="EMBL/GenBank/DDBJ databases">
        <authorList>
            <person name="Alioto T."/>
            <person name="Alioto T."/>
        </authorList>
    </citation>
    <scope>NUCLEOTIDE SEQUENCE</scope>
</reference>
<feature type="signal peptide" evidence="1">
    <location>
        <begin position="1"/>
        <end position="18"/>
    </location>
</feature>
<name>A0A8B6G531_MYTGA</name>
<evidence type="ECO:0000256" key="1">
    <source>
        <dbReference type="SAM" id="SignalP"/>
    </source>
</evidence>
<dbReference type="Pfam" id="PF00078">
    <property type="entry name" value="RVT_1"/>
    <property type="match status" value="1"/>
</dbReference>
<feature type="chain" id="PRO_5032501036" description="Reverse transcriptase domain-containing protein" evidence="1">
    <location>
        <begin position="19"/>
        <end position="206"/>
    </location>
</feature>
<protein>
    <recommendedName>
        <fullName evidence="2">Reverse transcriptase domain-containing protein</fullName>
    </recommendedName>
</protein>
<evidence type="ECO:0000259" key="2">
    <source>
        <dbReference type="PROSITE" id="PS50878"/>
    </source>
</evidence>
<dbReference type="AlphaFoldDB" id="A0A8B6G531"/>
<accession>A0A8B6G531</accession>
<proteinExistence type="predicted"/>
<dbReference type="PROSITE" id="PS50878">
    <property type="entry name" value="RT_POL"/>
    <property type="match status" value="1"/>
</dbReference>
<gene>
    <name evidence="3" type="ORF">MGAL_10B071935</name>
</gene>
<feature type="domain" description="Reverse transcriptase" evidence="2">
    <location>
        <begin position="1"/>
        <end position="206"/>
    </location>
</feature>
<keyword evidence="1" id="KW-0732">Signal</keyword>
<evidence type="ECO:0000313" key="4">
    <source>
        <dbReference type="Proteomes" id="UP000596742"/>
    </source>
</evidence>